<dbReference type="GO" id="GO:0031956">
    <property type="term" value="F:medium-chain fatty acid-CoA ligase activity"/>
    <property type="evidence" value="ECO:0007669"/>
    <property type="project" value="TreeGrafter"/>
</dbReference>
<dbReference type="AlphaFoldDB" id="A0AAW0CFX9"/>
<dbReference type="InterPro" id="IPR000873">
    <property type="entry name" value="AMP-dep_synth/lig_dom"/>
</dbReference>
<evidence type="ECO:0000313" key="3">
    <source>
        <dbReference type="EMBL" id="KAK7037788.1"/>
    </source>
</evidence>
<reference evidence="3 4" key="1">
    <citation type="submission" date="2024-01" db="EMBL/GenBank/DDBJ databases">
        <title>A draft genome for a cacao thread blight-causing isolate of Paramarasmius palmivorus.</title>
        <authorList>
            <person name="Baruah I.K."/>
            <person name="Bukari Y."/>
            <person name="Amoako-Attah I."/>
            <person name="Meinhardt L.W."/>
            <person name="Bailey B.A."/>
            <person name="Cohen S.P."/>
        </authorList>
    </citation>
    <scope>NUCLEOTIDE SEQUENCE [LARGE SCALE GENOMIC DNA]</scope>
    <source>
        <strain evidence="3 4">GH-12</strain>
    </source>
</reference>
<dbReference type="Pfam" id="PF23562">
    <property type="entry name" value="AMP-binding_C_3"/>
    <property type="match status" value="1"/>
</dbReference>
<dbReference type="PANTHER" id="PTHR43201:SF8">
    <property type="entry name" value="ACYL-COA SYNTHETASE FAMILY MEMBER 3"/>
    <property type="match status" value="1"/>
</dbReference>
<keyword evidence="4" id="KW-1185">Reference proteome</keyword>
<evidence type="ECO:0000313" key="4">
    <source>
        <dbReference type="Proteomes" id="UP001383192"/>
    </source>
</evidence>
<protein>
    <recommendedName>
        <fullName evidence="2">AMP-dependent synthetase/ligase domain-containing protein</fullName>
    </recommendedName>
</protein>
<dbReference type="Pfam" id="PF00501">
    <property type="entry name" value="AMP-binding"/>
    <property type="match status" value="1"/>
</dbReference>
<dbReference type="SUPFAM" id="SSF56801">
    <property type="entry name" value="Acetyl-CoA synthetase-like"/>
    <property type="match status" value="1"/>
</dbReference>
<dbReference type="PANTHER" id="PTHR43201">
    <property type="entry name" value="ACYL-COA SYNTHETASE"/>
    <property type="match status" value="1"/>
</dbReference>
<sequence length="513" mass="57527">MLRTHLTNLEEALRNHAAAIAFKIPTVDAPVLQDDWVSITYSQFAQDIECLSRYWLHNLSRSGIERGSVVALCLGGYEYIDVVQVYAISKAGYIPHTFSRLPGIPVVKELLHKSDTKALIRSETFTEILKEIDDIPIFGSVQPEDVGYTDDIPAPPERKASDTALIAHTSGSTSGAPKLVYVSYQWVDGAIKKFDKPWRPMERVPGVVNWIVKTGDCVLQPRKPGNLDEIIHLLKHDVLDTMFIFAPFLVKLLNISHSDQDLRTALTRLKEITTGGATLPRSAEDYAVKNHINIANIYATTEGGLMMSSMGTKYDPSNSLRVVDVPGVLYQFIPVTHGETESDQPSTKLLELLVSSDSIDCPPLSFRSPEDGHWHTGDLWEQVENGGYIYRGRDDDWIKSENACRCDASAIEDNTRMTCGDLIFDCVVVGNGRPSPALFVEPKDGTEYEKLKEDIFSRIQPFNNRRIAHERIASPQMIVVIPKNELPRTATKGNIRRRAAEEMYQELLDRIYV</sequence>
<proteinExistence type="inferred from homology"/>
<dbReference type="EMBL" id="JAYKXP010000044">
    <property type="protein sequence ID" value="KAK7037788.1"/>
    <property type="molecule type" value="Genomic_DNA"/>
</dbReference>
<feature type="domain" description="AMP-dependent synthetase/ligase" evidence="2">
    <location>
        <begin position="27"/>
        <end position="309"/>
    </location>
</feature>
<comment type="similarity">
    <text evidence="1">Belongs to the ATP-dependent AMP-binding enzyme family.</text>
</comment>
<gene>
    <name evidence="3" type="ORF">VNI00_010749</name>
</gene>
<accession>A0AAW0CFX9</accession>
<dbReference type="InterPro" id="IPR042099">
    <property type="entry name" value="ANL_N_sf"/>
</dbReference>
<evidence type="ECO:0000259" key="2">
    <source>
        <dbReference type="Pfam" id="PF00501"/>
    </source>
</evidence>
<dbReference type="Proteomes" id="UP001383192">
    <property type="component" value="Unassembled WGS sequence"/>
</dbReference>
<name>A0AAW0CFX9_9AGAR</name>
<evidence type="ECO:0000256" key="1">
    <source>
        <dbReference type="ARBA" id="ARBA00006432"/>
    </source>
</evidence>
<dbReference type="Gene3D" id="3.40.50.12780">
    <property type="entry name" value="N-terminal domain of ligase-like"/>
    <property type="match status" value="1"/>
</dbReference>
<dbReference type="GO" id="GO:0006631">
    <property type="term" value="P:fatty acid metabolic process"/>
    <property type="evidence" value="ECO:0007669"/>
    <property type="project" value="TreeGrafter"/>
</dbReference>
<comment type="caution">
    <text evidence="3">The sequence shown here is derived from an EMBL/GenBank/DDBJ whole genome shotgun (WGS) entry which is preliminary data.</text>
</comment>
<organism evidence="3 4">
    <name type="scientific">Paramarasmius palmivorus</name>
    <dbReference type="NCBI Taxonomy" id="297713"/>
    <lineage>
        <taxon>Eukaryota</taxon>
        <taxon>Fungi</taxon>
        <taxon>Dikarya</taxon>
        <taxon>Basidiomycota</taxon>
        <taxon>Agaricomycotina</taxon>
        <taxon>Agaricomycetes</taxon>
        <taxon>Agaricomycetidae</taxon>
        <taxon>Agaricales</taxon>
        <taxon>Marasmiineae</taxon>
        <taxon>Marasmiaceae</taxon>
        <taxon>Paramarasmius</taxon>
    </lineage>
</organism>